<dbReference type="Gene3D" id="3.10.10.10">
    <property type="entry name" value="HIV Type 1 Reverse Transcriptase, subunit A, domain 1"/>
    <property type="match status" value="1"/>
</dbReference>
<dbReference type="EMBL" id="JAFNEN010000029">
    <property type="protein sequence ID" value="KAG8199224.1"/>
    <property type="molecule type" value="Genomic_DNA"/>
</dbReference>
<dbReference type="GO" id="GO:0071897">
    <property type="term" value="P:DNA biosynthetic process"/>
    <property type="evidence" value="ECO:0007669"/>
    <property type="project" value="UniProtKB-ARBA"/>
</dbReference>
<dbReference type="InterPro" id="IPR000477">
    <property type="entry name" value="RT_dom"/>
</dbReference>
<dbReference type="PANTHER" id="PTHR24559:SF444">
    <property type="entry name" value="REVERSE TRANSCRIPTASE DOMAIN-CONTAINING PROTEIN"/>
    <property type="match status" value="1"/>
</dbReference>
<dbReference type="Proteomes" id="UP000827092">
    <property type="component" value="Unassembled WGS sequence"/>
</dbReference>
<accession>A0AAV6VU28</accession>
<dbReference type="AlphaFoldDB" id="A0AAV6VU28"/>
<sequence length="146" mass="16434">MRSSCSNYASPLHMIPKRGTLEWRPVGDYRALNAQTVKDKYPIPCIADFTSQLHGTKIFSHVDHQIPINPADIPKTAICTPFGLFGSTRMQFGLCIASSTFQRFIDEVTRDLSGVYAFVDDILIAPDEHVQHLRAFSLNFKIMAFV</sequence>
<protein>
    <recommendedName>
        <fullName evidence="1">Reverse transcriptase domain-containing protein</fullName>
    </recommendedName>
</protein>
<dbReference type="PANTHER" id="PTHR24559">
    <property type="entry name" value="TRANSPOSON TY3-I GAG-POL POLYPROTEIN"/>
    <property type="match status" value="1"/>
</dbReference>
<dbReference type="CDD" id="cd01647">
    <property type="entry name" value="RT_LTR"/>
    <property type="match status" value="1"/>
</dbReference>
<reference evidence="2 3" key="1">
    <citation type="journal article" date="2022" name="Nat. Ecol. Evol.">
        <title>A masculinizing supergene underlies an exaggerated male reproductive morph in a spider.</title>
        <authorList>
            <person name="Hendrickx F."/>
            <person name="De Corte Z."/>
            <person name="Sonet G."/>
            <person name="Van Belleghem S.M."/>
            <person name="Kostlbacher S."/>
            <person name="Vangestel C."/>
        </authorList>
    </citation>
    <scope>NUCLEOTIDE SEQUENCE [LARGE SCALE GENOMIC DNA]</scope>
    <source>
        <strain evidence="2">W744_W776</strain>
    </source>
</reference>
<dbReference type="InterPro" id="IPR043502">
    <property type="entry name" value="DNA/RNA_pol_sf"/>
</dbReference>
<dbReference type="Pfam" id="PF00078">
    <property type="entry name" value="RVT_1"/>
    <property type="match status" value="1"/>
</dbReference>
<dbReference type="Gene3D" id="3.30.70.270">
    <property type="match status" value="1"/>
</dbReference>
<dbReference type="SUPFAM" id="SSF56672">
    <property type="entry name" value="DNA/RNA polymerases"/>
    <property type="match status" value="1"/>
</dbReference>
<comment type="caution">
    <text evidence="2">The sequence shown here is derived from an EMBL/GenBank/DDBJ whole genome shotgun (WGS) entry which is preliminary data.</text>
</comment>
<organism evidence="2 3">
    <name type="scientific">Oedothorax gibbosus</name>
    <dbReference type="NCBI Taxonomy" id="931172"/>
    <lineage>
        <taxon>Eukaryota</taxon>
        <taxon>Metazoa</taxon>
        <taxon>Ecdysozoa</taxon>
        <taxon>Arthropoda</taxon>
        <taxon>Chelicerata</taxon>
        <taxon>Arachnida</taxon>
        <taxon>Araneae</taxon>
        <taxon>Araneomorphae</taxon>
        <taxon>Entelegynae</taxon>
        <taxon>Araneoidea</taxon>
        <taxon>Linyphiidae</taxon>
        <taxon>Erigoninae</taxon>
        <taxon>Oedothorax</taxon>
    </lineage>
</organism>
<proteinExistence type="predicted"/>
<feature type="domain" description="Reverse transcriptase" evidence="1">
    <location>
        <begin position="15"/>
        <end position="137"/>
    </location>
</feature>
<evidence type="ECO:0000259" key="1">
    <source>
        <dbReference type="Pfam" id="PF00078"/>
    </source>
</evidence>
<dbReference type="InterPro" id="IPR053134">
    <property type="entry name" value="RNA-dir_DNA_polymerase"/>
</dbReference>
<keyword evidence="3" id="KW-1185">Reference proteome</keyword>
<name>A0AAV6VU28_9ARAC</name>
<evidence type="ECO:0000313" key="2">
    <source>
        <dbReference type="EMBL" id="KAG8199224.1"/>
    </source>
</evidence>
<dbReference type="InterPro" id="IPR043128">
    <property type="entry name" value="Rev_trsase/Diguanyl_cyclase"/>
</dbReference>
<gene>
    <name evidence="2" type="ORF">JTE90_003652</name>
</gene>
<evidence type="ECO:0000313" key="3">
    <source>
        <dbReference type="Proteomes" id="UP000827092"/>
    </source>
</evidence>